<evidence type="ECO:0000313" key="2">
    <source>
        <dbReference type="Proteomes" id="UP001396334"/>
    </source>
</evidence>
<dbReference type="Proteomes" id="UP001396334">
    <property type="component" value="Unassembled WGS sequence"/>
</dbReference>
<gene>
    <name evidence="1" type="ORF">V6N11_065269</name>
</gene>
<organism evidence="1 2">
    <name type="scientific">Hibiscus sabdariffa</name>
    <name type="common">roselle</name>
    <dbReference type="NCBI Taxonomy" id="183260"/>
    <lineage>
        <taxon>Eukaryota</taxon>
        <taxon>Viridiplantae</taxon>
        <taxon>Streptophyta</taxon>
        <taxon>Embryophyta</taxon>
        <taxon>Tracheophyta</taxon>
        <taxon>Spermatophyta</taxon>
        <taxon>Magnoliopsida</taxon>
        <taxon>eudicotyledons</taxon>
        <taxon>Gunneridae</taxon>
        <taxon>Pentapetalae</taxon>
        <taxon>rosids</taxon>
        <taxon>malvids</taxon>
        <taxon>Malvales</taxon>
        <taxon>Malvaceae</taxon>
        <taxon>Malvoideae</taxon>
        <taxon>Hibiscus</taxon>
    </lineage>
</organism>
<comment type="caution">
    <text evidence="1">The sequence shown here is derived from an EMBL/GenBank/DDBJ whole genome shotgun (WGS) entry which is preliminary data.</text>
</comment>
<keyword evidence="2" id="KW-1185">Reference proteome</keyword>
<proteinExistence type="predicted"/>
<evidence type="ECO:0000313" key="1">
    <source>
        <dbReference type="EMBL" id="KAK8999772.1"/>
    </source>
</evidence>
<accession>A0ABR2QGH1</accession>
<protein>
    <submittedName>
        <fullName evidence="1">Uncharacterized protein</fullName>
    </submittedName>
</protein>
<reference evidence="1 2" key="1">
    <citation type="journal article" date="2024" name="G3 (Bethesda)">
        <title>Genome assembly of Hibiscus sabdariffa L. provides insights into metabolisms of medicinal natural products.</title>
        <authorList>
            <person name="Kim T."/>
        </authorList>
    </citation>
    <scope>NUCLEOTIDE SEQUENCE [LARGE SCALE GENOMIC DNA]</scope>
    <source>
        <strain evidence="1">TK-2024</strain>
        <tissue evidence="1">Old leaves</tissue>
    </source>
</reference>
<dbReference type="EMBL" id="JBBPBN010000039">
    <property type="protein sequence ID" value="KAK8999772.1"/>
    <property type="molecule type" value="Genomic_DNA"/>
</dbReference>
<name>A0ABR2QGH1_9ROSI</name>
<sequence length="181" mass="20382">MAHRRANAITTLKHSDGLWCSDISMEVDFYKALFTSSNLHGAEFSTRGFFYPVSTMARDGQLGSSFRECVQVYSPGVPIRDCSRDWQWHLFDYILSHELFLWVTAIKGPHSLAAGCSFGWQGSSDLSFTVKLAYCSRHLVLLVSQALDTKSLLGQPAASLLQAWDVRFHRIFLELDSLEAL</sequence>